<dbReference type="Proteomes" id="UP000515160">
    <property type="component" value="Chromosome X"/>
</dbReference>
<proteinExistence type="predicted"/>
<evidence type="ECO:0000256" key="2">
    <source>
        <dbReference type="SAM" id="SignalP"/>
    </source>
</evidence>
<dbReference type="GeneID" id="117578061"/>
<evidence type="ECO:0000313" key="3">
    <source>
        <dbReference type="Proteomes" id="UP000515160"/>
    </source>
</evidence>
<sequence length="133" mass="14834">MKFTVVLLLALLVALIAQLSAALPMTNDAELVALDSNEEKSSDGRASAGQRQETAHMVIAPRKLEEEPVEPRSAMFDTIVEELHAAGVQTADKRQLETLSYKDLTRLLALWHLTQRRTYYEADENRVPPTTSD</sequence>
<dbReference type="OrthoDB" id="7868485at2759"/>
<gene>
    <name evidence="4" type="primary">LOC117578061</name>
</gene>
<keyword evidence="3" id="KW-1185">Reference proteome</keyword>
<evidence type="ECO:0000256" key="1">
    <source>
        <dbReference type="SAM" id="MobiDB-lite"/>
    </source>
</evidence>
<dbReference type="AlphaFoldDB" id="A0A6P8XZQ6"/>
<name>A0A6P8XZQ6_DROAB</name>
<protein>
    <submittedName>
        <fullName evidence="4">Uncharacterized protein LOC117578061</fullName>
    </submittedName>
</protein>
<keyword evidence="2" id="KW-0732">Signal</keyword>
<feature type="region of interest" description="Disordered" evidence="1">
    <location>
        <begin position="34"/>
        <end position="70"/>
    </location>
</feature>
<feature type="signal peptide" evidence="2">
    <location>
        <begin position="1"/>
        <end position="22"/>
    </location>
</feature>
<organism evidence="3 4">
    <name type="scientific">Drosophila albomicans</name>
    <name type="common">Fruit fly</name>
    <dbReference type="NCBI Taxonomy" id="7291"/>
    <lineage>
        <taxon>Eukaryota</taxon>
        <taxon>Metazoa</taxon>
        <taxon>Ecdysozoa</taxon>
        <taxon>Arthropoda</taxon>
        <taxon>Hexapoda</taxon>
        <taxon>Insecta</taxon>
        <taxon>Pterygota</taxon>
        <taxon>Neoptera</taxon>
        <taxon>Endopterygota</taxon>
        <taxon>Diptera</taxon>
        <taxon>Brachycera</taxon>
        <taxon>Muscomorpha</taxon>
        <taxon>Ephydroidea</taxon>
        <taxon>Drosophilidae</taxon>
        <taxon>Drosophila</taxon>
    </lineage>
</organism>
<accession>A0A6P8XZQ6</accession>
<evidence type="ECO:0000313" key="4">
    <source>
        <dbReference type="RefSeq" id="XP_034119088.1"/>
    </source>
</evidence>
<dbReference type="RefSeq" id="XP_034119088.1">
    <property type="nucleotide sequence ID" value="XM_034263197.2"/>
</dbReference>
<feature type="chain" id="PRO_5028260372" evidence="2">
    <location>
        <begin position="23"/>
        <end position="133"/>
    </location>
</feature>
<reference evidence="4" key="1">
    <citation type="submission" date="2025-08" db="UniProtKB">
        <authorList>
            <consortium name="RefSeq"/>
        </authorList>
    </citation>
    <scope>IDENTIFICATION</scope>
    <source>
        <strain evidence="4">15112-1751.03</strain>
        <tissue evidence="4">Whole Adult</tissue>
    </source>
</reference>